<accession>A0ACC2XLY1</accession>
<reference evidence="1" key="1">
    <citation type="submission" date="2023-04" db="EMBL/GenBank/DDBJ databases">
        <title>Draft Genome sequencing of Naganishia species isolated from polar environments using Oxford Nanopore Technology.</title>
        <authorList>
            <person name="Leo P."/>
            <person name="Venkateswaran K."/>
        </authorList>
    </citation>
    <scope>NUCLEOTIDE SEQUENCE</scope>
    <source>
        <strain evidence="1">DBVPG 5303</strain>
    </source>
</reference>
<dbReference type="Proteomes" id="UP001234202">
    <property type="component" value="Unassembled WGS sequence"/>
</dbReference>
<keyword evidence="2" id="KW-1185">Reference proteome</keyword>
<sequence>MAKRARKVTDDQSTATSRANLITSKVNPGRPSEIHAYSGVDDSGVEIHWKQMKEYSEDQQSFVGGDDGPVFGQENRGFSGGFNDDGVPSVHGFRVESVHEGHQEVSGWLHKALAVPSSAAPAAALTTSMRDIKHRLPLSAAPVDNATLIGIGGQTSPIYSHYPDTDGTNPSGFLPRNQCLDDMNTSFNFFGDTAPPVDPNYPESMTPFSPFFPRLSVIAQPFTTPGPHAKIHLHSRQSNTGNHSRFLPLAQAEYHASRHNAPQMEFQAAHTRPWEPQIPVKPFSKPFIQASANLRLEDRYAGTRKTDFVVRPHTNLPAITEEQEIGVSSAAHHMMPQRYSSSTSAIEENYYAKDTTSSAYTVQDGYPSSEAFLPTDIADEGSELIHPGSSRYCDEPGTKGTFERYNSDRDPGSLAMIMEPRHGYHSETSFDSFSCYMSEQHVCDSSGPLWTTLSSSQAISAVSECERPNNAPPQRHTTQNSSDSIAPGYEGILAGQQETKGPCSNMALDVEALEAAAAANMRNDEGFMQSFHVPDNVTLVMNVKTDEPKVVSSSPSGESMSRISLDASIMAIGEKMKADILEQRKQQHHTEAALQSDLKRQRVSLEHKSESIASFNDSDDQADSKNFEGGTDHGRCLDGENSEVSDGHTHIENSDSQANAKGQEQNDDDGKQRKEADFVSACAFAYERSHPGFEVWVDEGCEADRT</sequence>
<organism evidence="1 2">
    <name type="scientific">Naganishia onofrii</name>
    <dbReference type="NCBI Taxonomy" id="1851511"/>
    <lineage>
        <taxon>Eukaryota</taxon>
        <taxon>Fungi</taxon>
        <taxon>Dikarya</taxon>
        <taxon>Basidiomycota</taxon>
        <taxon>Agaricomycotina</taxon>
        <taxon>Tremellomycetes</taxon>
        <taxon>Filobasidiales</taxon>
        <taxon>Filobasidiaceae</taxon>
        <taxon>Naganishia</taxon>
    </lineage>
</organism>
<proteinExistence type="predicted"/>
<comment type="caution">
    <text evidence="1">The sequence shown here is derived from an EMBL/GenBank/DDBJ whole genome shotgun (WGS) entry which is preliminary data.</text>
</comment>
<evidence type="ECO:0000313" key="2">
    <source>
        <dbReference type="Proteomes" id="UP001234202"/>
    </source>
</evidence>
<evidence type="ECO:0000313" key="1">
    <source>
        <dbReference type="EMBL" id="KAJ9123707.1"/>
    </source>
</evidence>
<name>A0ACC2XLY1_9TREE</name>
<dbReference type="EMBL" id="JASBWV010000011">
    <property type="protein sequence ID" value="KAJ9123707.1"/>
    <property type="molecule type" value="Genomic_DNA"/>
</dbReference>
<protein>
    <submittedName>
        <fullName evidence="1">Uncharacterized protein</fullName>
    </submittedName>
</protein>
<gene>
    <name evidence="1" type="ORF">QFC24_003481</name>
</gene>